<sequence>MVTSSLHTTDTEVEFADDIQLVSTTDLKGDITYANPAFCQVAGYRLEEMLGQHHNLVRHPDMPKAAFADLWAHLQAGKPWRGMVKNRCKDGRYYWVDAYVTPIYEDGKMVGYQSVRCRPAAEHKARASQMYKTLKARETGSAIHMGLRQLTPAMMTIPLLLVSVISALWLISPLQALWVIIPLLATIWFNRHPLFLTPRFLQQLEQDYDSISRLIFSGDAPHSIADFHIKLGQAKIRTVLGRVDDTTASLNAMANDLRGSASLASQDISSQDTQIQQIATAVTQMASAAEEINRNIQDSNSQIEEARSHCITTSTQLSEAGEEMSALATQAEQAFQSAVELASESERIGTIMSEIRGIADQTNLLALNASIEAARAGDQGRGFAVVADEVRSLSTRTHKATEQIQNSIGHIQQTLGGWKEMMHLNVTRTNACLATTRASTGNLNQVVVEIDKVSDFSNQITAAATEQQAVIEEISRNINQISSLSHDNSLKIDQVSETSANLQSKASQLKDLSRTFG</sequence>
<dbReference type="GO" id="GO:0007165">
    <property type="term" value="P:signal transduction"/>
    <property type="evidence" value="ECO:0007669"/>
    <property type="project" value="UniProtKB-KW"/>
</dbReference>
<dbReference type="SUPFAM" id="SSF55785">
    <property type="entry name" value="PYP-like sensor domain (PAS domain)"/>
    <property type="match status" value="1"/>
</dbReference>
<dbReference type="GO" id="GO:0052131">
    <property type="term" value="P:positive aerotaxis"/>
    <property type="evidence" value="ECO:0007669"/>
    <property type="project" value="UniProtKB-ARBA"/>
</dbReference>
<comment type="caution">
    <text evidence="15">The sequence shown here is derived from an EMBL/GenBank/DDBJ whole genome shotgun (WGS) entry which is preliminary data.</text>
</comment>
<dbReference type="Pfam" id="PF08447">
    <property type="entry name" value="PAS_3"/>
    <property type="match status" value="1"/>
</dbReference>
<dbReference type="EMBL" id="PZKL01000043">
    <property type="protein sequence ID" value="PTH79236.1"/>
    <property type="molecule type" value="Genomic_DNA"/>
</dbReference>
<keyword evidence="7 12" id="KW-1133">Transmembrane helix</keyword>
<feature type="transmembrane region" description="Helical" evidence="12">
    <location>
        <begin position="153"/>
        <end position="171"/>
    </location>
</feature>
<organism evidence="15 16">
    <name type="scientific">Aeromonas veronii</name>
    <dbReference type="NCBI Taxonomy" id="654"/>
    <lineage>
        <taxon>Bacteria</taxon>
        <taxon>Pseudomonadati</taxon>
        <taxon>Pseudomonadota</taxon>
        <taxon>Gammaproteobacteria</taxon>
        <taxon>Aeromonadales</taxon>
        <taxon>Aeromonadaceae</taxon>
        <taxon>Aeromonas</taxon>
    </lineage>
</organism>
<dbReference type="Gene3D" id="3.30.450.20">
    <property type="entry name" value="PAS domain"/>
    <property type="match status" value="1"/>
</dbReference>
<keyword evidence="4" id="KW-0145">Chemotaxis</keyword>
<dbReference type="Pfam" id="PF00015">
    <property type="entry name" value="MCPsignal"/>
    <property type="match status" value="1"/>
</dbReference>
<evidence type="ECO:0000256" key="12">
    <source>
        <dbReference type="SAM" id="Phobius"/>
    </source>
</evidence>
<evidence type="ECO:0000256" key="6">
    <source>
        <dbReference type="ARBA" id="ARBA00022692"/>
    </source>
</evidence>
<comment type="subcellular location">
    <subcellularLocation>
        <location evidence="1">Cell inner membrane</location>
        <topology evidence="1">Multi-pass membrane protein</topology>
    </subcellularLocation>
</comment>
<dbReference type="PANTHER" id="PTHR32089">
    <property type="entry name" value="METHYL-ACCEPTING CHEMOTAXIS PROTEIN MCPB"/>
    <property type="match status" value="1"/>
</dbReference>
<gene>
    <name evidence="15" type="ORF">DAA48_20260</name>
</gene>
<evidence type="ECO:0000256" key="1">
    <source>
        <dbReference type="ARBA" id="ARBA00004429"/>
    </source>
</evidence>
<dbReference type="PANTHER" id="PTHR32089:SF52">
    <property type="entry name" value="CHEMOTAXIS SIGNAL TRANSDUCTION SYSTEM METHYL ACCEPTING SENSORY TRANSDUCER WITH PAS SENSORY DOMAIN"/>
    <property type="match status" value="1"/>
</dbReference>
<dbReference type="SMART" id="SM00283">
    <property type="entry name" value="MA"/>
    <property type="match status" value="1"/>
</dbReference>
<dbReference type="InterPro" id="IPR000014">
    <property type="entry name" value="PAS"/>
</dbReference>
<dbReference type="NCBIfam" id="TIGR00229">
    <property type="entry name" value="sensory_box"/>
    <property type="match status" value="1"/>
</dbReference>
<evidence type="ECO:0000256" key="5">
    <source>
        <dbReference type="ARBA" id="ARBA00022519"/>
    </source>
</evidence>
<evidence type="ECO:0000256" key="10">
    <source>
        <dbReference type="ARBA" id="ARBA00029447"/>
    </source>
</evidence>
<evidence type="ECO:0000256" key="4">
    <source>
        <dbReference type="ARBA" id="ARBA00022500"/>
    </source>
</evidence>
<evidence type="ECO:0000256" key="7">
    <source>
        <dbReference type="ARBA" id="ARBA00022989"/>
    </source>
</evidence>
<dbReference type="GO" id="GO:0005886">
    <property type="term" value="C:plasma membrane"/>
    <property type="evidence" value="ECO:0007669"/>
    <property type="project" value="UniProtKB-SubCell"/>
</dbReference>
<dbReference type="CDD" id="cd11386">
    <property type="entry name" value="MCP_signal"/>
    <property type="match status" value="1"/>
</dbReference>
<evidence type="ECO:0000259" key="14">
    <source>
        <dbReference type="PROSITE" id="PS50112"/>
    </source>
</evidence>
<dbReference type="AlphaFoldDB" id="A0A2K8MYL6"/>
<dbReference type="PROSITE" id="PS50112">
    <property type="entry name" value="PAS"/>
    <property type="match status" value="1"/>
</dbReference>
<keyword evidence="8 12" id="KW-0472">Membrane</keyword>
<keyword evidence="9 11" id="KW-0807">Transducer</keyword>
<evidence type="ECO:0000256" key="11">
    <source>
        <dbReference type="PROSITE-ProRule" id="PRU00284"/>
    </source>
</evidence>
<dbReference type="Gene3D" id="1.10.287.950">
    <property type="entry name" value="Methyl-accepting chemotaxis protein"/>
    <property type="match status" value="1"/>
</dbReference>
<dbReference type="FunFam" id="1.10.287.950:FF:000001">
    <property type="entry name" value="Methyl-accepting chemotaxis sensory transducer"/>
    <property type="match status" value="1"/>
</dbReference>
<evidence type="ECO:0000256" key="9">
    <source>
        <dbReference type="ARBA" id="ARBA00023224"/>
    </source>
</evidence>
<dbReference type="Proteomes" id="UP000241986">
    <property type="component" value="Unassembled WGS sequence"/>
</dbReference>
<accession>A0A2K8MYL6</accession>
<evidence type="ECO:0000256" key="2">
    <source>
        <dbReference type="ARBA" id="ARBA00022475"/>
    </source>
</evidence>
<keyword evidence="6 12" id="KW-0812">Transmembrane</keyword>
<evidence type="ECO:0000256" key="8">
    <source>
        <dbReference type="ARBA" id="ARBA00023136"/>
    </source>
</evidence>
<feature type="domain" description="PAS" evidence="14">
    <location>
        <begin position="26"/>
        <end position="61"/>
    </location>
</feature>
<comment type="similarity">
    <text evidence="10">Belongs to the methyl-accepting chemotaxis (MCP) protein family.</text>
</comment>
<keyword evidence="3" id="KW-0488">Methylation</keyword>
<protein>
    <submittedName>
        <fullName evidence="15">PAS domain S-box protein</fullName>
    </submittedName>
</protein>
<keyword evidence="5" id="KW-0997">Cell inner membrane</keyword>
<name>A0A2K8MYL6_AERVE</name>
<dbReference type="CDD" id="cd00130">
    <property type="entry name" value="PAS"/>
    <property type="match status" value="1"/>
</dbReference>
<dbReference type="InterPro" id="IPR013655">
    <property type="entry name" value="PAS_fold_3"/>
</dbReference>
<dbReference type="RefSeq" id="WP_100645568.1">
    <property type="nucleotide sequence ID" value="NZ_CAWNYM010000022.1"/>
</dbReference>
<evidence type="ECO:0000259" key="13">
    <source>
        <dbReference type="PROSITE" id="PS50111"/>
    </source>
</evidence>
<dbReference type="InterPro" id="IPR035965">
    <property type="entry name" value="PAS-like_dom_sf"/>
</dbReference>
<evidence type="ECO:0000313" key="15">
    <source>
        <dbReference type="EMBL" id="PTH79236.1"/>
    </source>
</evidence>
<feature type="domain" description="Methyl-accepting transducer" evidence="13">
    <location>
        <begin position="246"/>
        <end position="482"/>
    </location>
</feature>
<evidence type="ECO:0000313" key="16">
    <source>
        <dbReference type="Proteomes" id="UP000241986"/>
    </source>
</evidence>
<dbReference type="SUPFAM" id="SSF58104">
    <property type="entry name" value="Methyl-accepting chemotaxis protein (MCP) signaling domain"/>
    <property type="match status" value="1"/>
</dbReference>
<keyword evidence="2" id="KW-1003">Cell membrane</keyword>
<reference evidence="15 16" key="1">
    <citation type="submission" date="2018-03" db="EMBL/GenBank/DDBJ databases">
        <title>Aeromonas veronii whole genome sequencing and analysis.</title>
        <authorList>
            <person name="Xie H."/>
            <person name="Liu T."/>
            <person name="Wang K."/>
        </authorList>
    </citation>
    <scope>NUCLEOTIDE SEQUENCE [LARGE SCALE GENOMIC DNA]</scope>
    <source>
        <strain evidence="15 16">XH.VA.1</strain>
    </source>
</reference>
<dbReference type="PROSITE" id="PS50111">
    <property type="entry name" value="CHEMOTAXIS_TRANSDUC_2"/>
    <property type="match status" value="1"/>
</dbReference>
<dbReference type="FunFam" id="3.30.450.20:FF:000046">
    <property type="entry name" value="Aerotaxis sensor receptor"/>
    <property type="match status" value="1"/>
</dbReference>
<evidence type="ECO:0000256" key="3">
    <source>
        <dbReference type="ARBA" id="ARBA00022481"/>
    </source>
</evidence>
<dbReference type="SMART" id="SM00091">
    <property type="entry name" value="PAS"/>
    <property type="match status" value="1"/>
</dbReference>
<dbReference type="InterPro" id="IPR004089">
    <property type="entry name" value="MCPsignal_dom"/>
</dbReference>
<proteinExistence type="inferred from homology"/>